<feature type="domain" description="EAL" evidence="1">
    <location>
        <begin position="1"/>
        <end position="231"/>
    </location>
</feature>
<dbReference type="AlphaFoldDB" id="A0AAD0XF60"/>
<evidence type="ECO:0000313" key="2">
    <source>
        <dbReference type="EMBL" id="AYM88978.1"/>
    </source>
</evidence>
<dbReference type="SUPFAM" id="SSF141868">
    <property type="entry name" value="EAL domain-like"/>
    <property type="match status" value="1"/>
</dbReference>
<keyword evidence="2" id="KW-0614">Plasmid</keyword>
<dbReference type="Pfam" id="PF06834">
    <property type="entry name" value="TraU"/>
    <property type="match status" value="1"/>
</dbReference>
<proteinExistence type="predicted"/>
<dbReference type="GO" id="GO:0071111">
    <property type="term" value="F:cyclic-guanylate-specific phosphodiesterase activity"/>
    <property type="evidence" value="ECO:0007669"/>
    <property type="project" value="InterPro"/>
</dbReference>
<dbReference type="SMART" id="SM00052">
    <property type="entry name" value="EAL"/>
    <property type="match status" value="1"/>
</dbReference>
<dbReference type="Gene3D" id="3.20.20.450">
    <property type="entry name" value="EAL domain"/>
    <property type="match status" value="1"/>
</dbReference>
<accession>A0AAD0XF60</accession>
<dbReference type="PANTHER" id="PTHR33121">
    <property type="entry name" value="CYCLIC DI-GMP PHOSPHODIESTERASE PDEF"/>
    <property type="match status" value="1"/>
</dbReference>
<sequence>MIVPVFQPIHTTGSNNTMGAEVLARWLVNGVYYTPSAVSKSALVEHNSIYWENTDLEIIIALVDNHKCIEKSYKCITINVSEATLKSNYLFTSWLNQVEKFRSLCTVKLMIEITEGVSDNSLEKRWGIMKMKGIPLVMDDYGDLSSTFKRLQKYHWDGCKFNTKRLTLKNKKEIEGFEYCKDKGIQTIGEQVATARLSNEAEKMGIDLQQGFYLGKPTILKDWVKDQPQLDEKVKLSSKSITSLLTTSLSVWALAITITLSIAFLGGSKAVADPGCQDAEVIGPKMITDICWSCIFPLRVAGVNISGGGGSIPDGAVTSPLCMCDDNQGVARPGVTTSMWEPARLVEFQRVPGCSSVLNGTRFPFDRINQGHHGEAVYDGGDSSFTHYHYYTYPIMQMLDMFVKQTCNPDGFMDLDIMYLSELDPTWNNDELAFFTNPEAAAVANPVATLACTADAVSSTAGKPIKELFWCAGSWGNIYPLSGNQNGGKGVLRDTSLLSTRVLTALHRRGLAYGTMGSGAMCGGNIEPTLPKTQYKFTMLHPVPETESSHVIGESTLTWGLGRTIPAIGQDPIYMIWRWNDCCNL</sequence>
<geneLocation type="plasmid" evidence="2 3">
    <name>unnamed</name>
</geneLocation>
<dbReference type="Pfam" id="PF00563">
    <property type="entry name" value="EAL"/>
    <property type="match status" value="1"/>
</dbReference>
<gene>
    <name evidence="2" type="ORF">D9T18_19965</name>
</gene>
<dbReference type="InterPro" id="IPR009649">
    <property type="entry name" value="TraU"/>
</dbReference>
<dbReference type="Proteomes" id="UP000279995">
    <property type="component" value="Plasmid unnamed"/>
</dbReference>
<dbReference type="PROSITE" id="PS50883">
    <property type="entry name" value="EAL"/>
    <property type="match status" value="1"/>
</dbReference>
<dbReference type="InterPro" id="IPR050706">
    <property type="entry name" value="Cyclic-di-GMP_PDE-like"/>
</dbReference>
<protein>
    <submittedName>
        <fullName evidence="2">EAL domain-containing protein</fullName>
    </submittedName>
</protein>
<evidence type="ECO:0000259" key="1">
    <source>
        <dbReference type="PROSITE" id="PS50883"/>
    </source>
</evidence>
<reference evidence="2 3" key="1">
    <citation type="submission" date="2018-10" db="EMBL/GenBank/DDBJ databases">
        <title>Complete Genome Sequence and Transcriptomic Profiles of a Marine Bacterium, Pseudoalteromonas agarivorans Hao 2018.</title>
        <authorList>
            <person name="Hao L."/>
        </authorList>
    </citation>
    <scope>NUCLEOTIDE SEQUENCE [LARGE SCALE GENOMIC DNA]</scope>
    <source>
        <strain evidence="2 3">Hao 2018</strain>
        <plasmid evidence="2 3">unnamed</plasmid>
    </source>
</reference>
<evidence type="ECO:0000313" key="3">
    <source>
        <dbReference type="Proteomes" id="UP000279995"/>
    </source>
</evidence>
<dbReference type="EMBL" id="CP033067">
    <property type="protein sequence ID" value="AYM88978.1"/>
    <property type="molecule type" value="Genomic_DNA"/>
</dbReference>
<dbReference type="InterPro" id="IPR001633">
    <property type="entry name" value="EAL_dom"/>
</dbReference>
<dbReference type="InterPro" id="IPR035919">
    <property type="entry name" value="EAL_sf"/>
</dbReference>
<name>A0AAD0XF60_9GAMM</name>
<organism evidence="2 3">
    <name type="scientific">Pseudoalteromonas agarivorans</name>
    <dbReference type="NCBI Taxonomy" id="176102"/>
    <lineage>
        <taxon>Bacteria</taxon>
        <taxon>Pseudomonadati</taxon>
        <taxon>Pseudomonadota</taxon>
        <taxon>Gammaproteobacteria</taxon>
        <taxon>Alteromonadales</taxon>
        <taxon>Pseudoalteromonadaceae</taxon>
        <taxon>Pseudoalteromonas</taxon>
    </lineage>
</organism>
<dbReference type="PANTHER" id="PTHR33121:SF76">
    <property type="entry name" value="SIGNALING PROTEIN"/>
    <property type="match status" value="1"/>
</dbReference>